<sequence>MFQQLPNLTKQLAQIVCMTGLGLTLLSGCNSSNIQQATPDEQFQAVLDEAVERGLPAVSVTIEGRNIDFSGVAGAADLTSGEKVQQDNRFYVASTGKTLLAATLVQMAGDGLLGLDDPINRWLPREITERIPSSTGMSVRMLLNHTTGIYDFQNDGDEWDNDFFLVSGPDRQWTQADALPYFLDRPLHFEPGSDYSYSNSNYILAALIIEAVSGQPVQHAIRQRIIDPLGLRHTLQGDEAIGQAGLVRGYFDDEGERYDSHPWYSHYGLADGGIQSNSRDLARFIRGLLKSDLILDDAMRAEMLQPSLLGTPPSSYGLGINIRKIEQSGETVYSHSGKDPGYQTKMLFVESKDTVITLCASGSFGEYDEAVEQLLLEIFTLLEDLQT</sequence>
<dbReference type="AlphaFoldDB" id="A0A944MC62"/>
<evidence type="ECO:0000313" key="3">
    <source>
        <dbReference type="Proteomes" id="UP000770889"/>
    </source>
</evidence>
<reference evidence="2 3" key="1">
    <citation type="submission" date="2021-05" db="EMBL/GenBank/DDBJ databases">
        <title>Genetic and Functional Diversity in Clade A Lucinid endosymbionts from the Bahamas.</title>
        <authorList>
            <person name="Giani N.M."/>
            <person name="Engel A.S."/>
            <person name="Campbell B.J."/>
        </authorList>
    </citation>
    <scope>NUCLEOTIDE SEQUENCE [LARGE SCALE GENOMIC DNA]</scope>
    <source>
        <strain evidence="2">LUC16012Gg_MoonRockCtena</strain>
    </source>
</reference>
<dbReference type="InterPro" id="IPR001466">
    <property type="entry name" value="Beta-lactam-related"/>
</dbReference>
<protein>
    <submittedName>
        <fullName evidence="2">Beta-lactamase family protein</fullName>
    </submittedName>
</protein>
<dbReference type="Proteomes" id="UP000770889">
    <property type="component" value="Unassembled WGS sequence"/>
</dbReference>
<dbReference type="SUPFAM" id="SSF56601">
    <property type="entry name" value="beta-lactamase/transpeptidase-like"/>
    <property type="match status" value="1"/>
</dbReference>
<accession>A0A944MC62</accession>
<dbReference type="Pfam" id="PF00144">
    <property type="entry name" value="Beta-lactamase"/>
    <property type="match status" value="1"/>
</dbReference>
<dbReference type="PANTHER" id="PTHR46825">
    <property type="entry name" value="D-ALANYL-D-ALANINE-CARBOXYPEPTIDASE/ENDOPEPTIDASE AMPH"/>
    <property type="match status" value="1"/>
</dbReference>
<dbReference type="InterPro" id="IPR050491">
    <property type="entry name" value="AmpC-like"/>
</dbReference>
<dbReference type="Gene3D" id="3.40.710.10">
    <property type="entry name" value="DD-peptidase/beta-lactamase superfamily"/>
    <property type="match status" value="1"/>
</dbReference>
<organism evidence="2 3">
    <name type="scientific">Candidatus Thiodiazotropha taylori</name>
    <dbReference type="NCBI Taxonomy" id="2792791"/>
    <lineage>
        <taxon>Bacteria</taxon>
        <taxon>Pseudomonadati</taxon>
        <taxon>Pseudomonadota</taxon>
        <taxon>Gammaproteobacteria</taxon>
        <taxon>Chromatiales</taxon>
        <taxon>Sedimenticolaceae</taxon>
        <taxon>Candidatus Thiodiazotropha</taxon>
    </lineage>
</organism>
<name>A0A944MC62_9GAMM</name>
<proteinExistence type="predicted"/>
<comment type="caution">
    <text evidence="2">The sequence shown here is derived from an EMBL/GenBank/DDBJ whole genome shotgun (WGS) entry which is preliminary data.</text>
</comment>
<gene>
    <name evidence="2" type="ORF">KME65_05255</name>
</gene>
<evidence type="ECO:0000313" key="2">
    <source>
        <dbReference type="EMBL" id="MBT2988350.1"/>
    </source>
</evidence>
<dbReference type="InterPro" id="IPR012338">
    <property type="entry name" value="Beta-lactam/transpept-like"/>
</dbReference>
<dbReference type="PANTHER" id="PTHR46825:SF7">
    <property type="entry name" value="D-ALANYL-D-ALANINE CARBOXYPEPTIDASE"/>
    <property type="match status" value="1"/>
</dbReference>
<dbReference type="EMBL" id="JAHHGM010000004">
    <property type="protein sequence ID" value="MBT2988350.1"/>
    <property type="molecule type" value="Genomic_DNA"/>
</dbReference>
<feature type="domain" description="Beta-lactamase-related" evidence="1">
    <location>
        <begin position="45"/>
        <end position="369"/>
    </location>
</feature>
<evidence type="ECO:0000259" key="1">
    <source>
        <dbReference type="Pfam" id="PF00144"/>
    </source>
</evidence>